<dbReference type="EMBL" id="CP133615">
    <property type="protein sequence ID" value="WMV24959.1"/>
    <property type="molecule type" value="Genomic_DNA"/>
</dbReference>
<evidence type="ECO:0000256" key="5">
    <source>
        <dbReference type="ARBA" id="ARBA00022840"/>
    </source>
</evidence>
<dbReference type="GO" id="GO:0005739">
    <property type="term" value="C:mitochondrion"/>
    <property type="evidence" value="ECO:0007669"/>
    <property type="project" value="TreeGrafter"/>
</dbReference>
<dbReference type="Gene3D" id="3.30.70.270">
    <property type="match status" value="1"/>
</dbReference>
<dbReference type="AlphaFoldDB" id="A0AAF0QJI9"/>
<dbReference type="InterPro" id="IPR027417">
    <property type="entry name" value="P-loop_NTPase"/>
</dbReference>
<dbReference type="InterPro" id="IPR041577">
    <property type="entry name" value="RT_RNaseH_2"/>
</dbReference>
<gene>
    <name evidence="7" type="ORF">MTR67_018344</name>
</gene>
<evidence type="ECO:0000256" key="3">
    <source>
        <dbReference type="ARBA" id="ARBA00022712"/>
    </source>
</evidence>
<dbReference type="InterPro" id="IPR043128">
    <property type="entry name" value="Rev_trsase/Diguanyl_cyclase"/>
</dbReference>
<dbReference type="GO" id="GO:0052381">
    <property type="term" value="F:tRNA dimethylallyltransferase activity"/>
    <property type="evidence" value="ECO:0007669"/>
    <property type="project" value="TreeGrafter"/>
</dbReference>
<accession>A0AAF0QJI9</accession>
<dbReference type="FunFam" id="3.30.70.270:FF:000020">
    <property type="entry name" value="Transposon Tf2-6 polyprotein-like Protein"/>
    <property type="match status" value="1"/>
</dbReference>
<dbReference type="GO" id="GO:0009691">
    <property type="term" value="P:cytokinin biosynthetic process"/>
    <property type="evidence" value="ECO:0007669"/>
    <property type="project" value="UniProtKB-KW"/>
</dbReference>
<keyword evidence="8" id="KW-1185">Reference proteome</keyword>
<evidence type="ECO:0000313" key="7">
    <source>
        <dbReference type="EMBL" id="WMV24959.1"/>
    </source>
</evidence>
<sequence>MDVRSFVGITSYYCQFVKNFASIATHLTNLTKKELLFEWTEKCENSFQKLKTLLTTAPILVLPVKGKDFIVYCDASHSGVGVVLMQDKNFIAYASRQLKCEVFTDHRSLQHVFIQKDLNLTQRRWIELLKDNDVIIQYHPGKANVVADALSQKMLGISEKGGVLARIDVRALFMKEIKAKQFEDEYLNEHQKKILLGEIEADSDFTAEDFCLQVIFDIEIFLKTQCVPIIVGGSNLYIEKLWKTLCSCSKIRLVDEVRQIFIPDVDYTKGICWSIGVLEMDIYLREETNIDEDDESKKTILQSLIANIKRNTCLLICHQLDKIQWLINEKMWLVHHIIATDVFKGDKKEVVDEIWRNTILQPCVDIVKRFLKNDDHNIIIERT</sequence>
<dbReference type="Gene3D" id="1.10.287.890">
    <property type="entry name" value="Crystal structure of tRNA isopentenylpyrophosphate transferase (bh2366) domain"/>
    <property type="match status" value="1"/>
</dbReference>
<keyword evidence="3" id="KW-0203">Cytokinin biosynthesis</keyword>
<feature type="domain" description="Reverse transcriptase/retrotransposon-derived protein RNase H-like" evidence="6">
    <location>
        <begin position="39"/>
        <end position="99"/>
    </location>
</feature>
<dbReference type="InterPro" id="IPR039657">
    <property type="entry name" value="Dimethylallyltransferase"/>
</dbReference>
<dbReference type="GO" id="GO:0006400">
    <property type="term" value="P:tRNA modification"/>
    <property type="evidence" value="ECO:0007669"/>
    <property type="project" value="TreeGrafter"/>
</dbReference>
<dbReference type="Gene3D" id="3.40.50.300">
    <property type="entry name" value="P-loop containing nucleotide triphosphate hydrolases"/>
    <property type="match status" value="1"/>
</dbReference>
<reference evidence="7" key="1">
    <citation type="submission" date="2023-08" db="EMBL/GenBank/DDBJ databases">
        <title>A de novo genome assembly of Solanum verrucosum Schlechtendal, a Mexican diploid species geographically isolated from the other diploid A-genome species in potato relatives.</title>
        <authorList>
            <person name="Hosaka K."/>
        </authorList>
    </citation>
    <scope>NUCLEOTIDE SEQUENCE</scope>
    <source>
        <tissue evidence="7">Young leaves</tissue>
    </source>
</reference>
<dbReference type="PANTHER" id="PTHR11088:SF73">
    <property type="entry name" value="PHOSPHORIBULOKINASE_URIDINE KINASE DOMAIN-CONTAINING PROTEIN"/>
    <property type="match status" value="1"/>
</dbReference>
<name>A0AAF0QJI9_SOLVR</name>
<evidence type="ECO:0000256" key="4">
    <source>
        <dbReference type="ARBA" id="ARBA00022741"/>
    </source>
</evidence>
<evidence type="ECO:0000259" key="6">
    <source>
        <dbReference type="Pfam" id="PF17919"/>
    </source>
</evidence>
<dbReference type="InterPro" id="IPR043502">
    <property type="entry name" value="DNA/RNA_pol_sf"/>
</dbReference>
<keyword evidence="5" id="KW-0067">ATP-binding</keyword>
<organism evidence="7 8">
    <name type="scientific">Solanum verrucosum</name>
    <dbReference type="NCBI Taxonomy" id="315347"/>
    <lineage>
        <taxon>Eukaryota</taxon>
        <taxon>Viridiplantae</taxon>
        <taxon>Streptophyta</taxon>
        <taxon>Embryophyta</taxon>
        <taxon>Tracheophyta</taxon>
        <taxon>Spermatophyta</taxon>
        <taxon>Magnoliopsida</taxon>
        <taxon>eudicotyledons</taxon>
        <taxon>Gunneridae</taxon>
        <taxon>Pentapetalae</taxon>
        <taxon>asterids</taxon>
        <taxon>lamiids</taxon>
        <taxon>Solanales</taxon>
        <taxon>Solanaceae</taxon>
        <taxon>Solanoideae</taxon>
        <taxon>Solaneae</taxon>
        <taxon>Solanum</taxon>
    </lineage>
</organism>
<proteinExistence type="inferred from homology"/>
<protein>
    <recommendedName>
        <fullName evidence="6">Reverse transcriptase/retrotransposon-derived protein RNase H-like domain-containing protein</fullName>
    </recommendedName>
</protein>
<dbReference type="PANTHER" id="PTHR11088">
    <property type="entry name" value="TRNA DIMETHYLALLYLTRANSFERASE"/>
    <property type="match status" value="1"/>
</dbReference>
<dbReference type="Proteomes" id="UP001234989">
    <property type="component" value="Chromosome 4"/>
</dbReference>
<comment type="similarity">
    <text evidence="1">Belongs to the IPP transferase family.</text>
</comment>
<dbReference type="GO" id="GO:0005524">
    <property type="term" value="F:ATP binding"/>
    <property type="evidence" value="ECO:0007669"/>
    <property type="project" value="UniProtKB-KW"/>
</dbReference>
<dbReference type="Pfam" id="PF17919">
    <property type="entry name" value="RT_RNaseH_2"/>
    <property type="match status" value="1"/>
</dbReference>
<evidence type="ECO:0000256" key="1">
    <source>
        <dbReference type="ARBA" id="ARBA00005842"/>
    </source>
</evidence>
<dbReference type="SUPFAM" id="SSF56672">
    <property type="entry name" value="DNA/RNA polymerases"/>
    <property type="match status" value="1"/>
</dbReference>
<evidence type="ECO:0000256" key="2">
    <source>
        <dbReference type="ARBA" id="ARBA00022679"/>
    </source>
</evidence>
<keyword evidence="4" id="KW-0547">Nucleotide-binding</keyword>
<evidence type="ECO:0000313" key="8">
    <source>
        <dbReference type="Proteomes" id="UP001234989"/>
    </source>
</evidence>
<keyword evidence="2" id="KW-0808">Transferase</keyword>